<evidence type="ECO:0008006" key="4">
    <source>
        <dbReference type="Google" id="ProtNLM"/>
    </source>
</evidence>
<sequence length="79" mass="9108">MLRLYFIMLSLQYIFSRRSCFTGSGVVTGTSQVVIREKQQVFFAHFGVKTLTQMKGRSDLQRLKQIIVLRHITQTGAQL</sequence>
<reference evidence="2 3" key="1">
    <citation type="submission" date="2019-03" db="EMBL/GenBank/DDBJ databases">
        <title>Single cell metagenomics reveals metabolic interactions within the superorganism composed of flagellate Streblomastix strix and complex community of Bacteroidetes bacteria on its surface.</title>
        <authorList>
            <person name="Treitli S.C."/>
            <person name="Kolisko M."/>
            <person name="Husnik F."/>
            <person name="Keeling P."/>
            <person name="Hampl V."/>
        </authorList>
    </citation>
    <scope>NUCLEOTIDE SEQUENCE [LARGE SCALE GENOMIC DNA]</scope>
    <source>
        <strain evidence="2">ST1C</strain>
    </source>
</reference>
<feature type="chain" id="PRO_5023840539" description="Secreted protein" evidence="1">
    <location>
        <begin position="17"/>
        <end position="79"/>
    </location>
</feature>
<protein>
    <recommendedName>
        <fullName evidence="4">Secreted protein</fullName>
    </recommendedName>
</protein>
<evidence type="ECO:0000256" key="1">
    <source>
        <dbReference type="SAM" id="SignalP"/>
    </source>
</evidence>
<proteinExistence type="predicted"/>
<keyword evidence="1" id="KW-0732">Signal</keyword>
<accession>A0A5J4SN20</accession>
<evidence type="ECO:0000313" key="2">
    <source>
        <dbReference type="EMBL" id="KAA6347132.1"/>
    </source>
</evidence>
<dbReference type="EMBL" id="SNRW01040048">
    <property type="protein sequence ID" value="KAA6347132.1"/>
    <property type="molecule type" value="Genomic_DNA"/>
</dbReference>
<comment type="caution">
    <text evidence="2">The sequence shown here is derived from an EMBL/GenBank/DDBJ whole genome shotgun (WGS) entry which is preliminary data.</text>
</comment>
<organism evidence="2 3">
    <name type="scientific">Streblomastix strix</name>
    <dbReference type="NCBI Taxonomy" id="222440"/>
    <lineage>
        <taxon>Eukaryota</taxon>
        <taxon>Metamonada</taxon>
        <taxon>Preaxostyla</taxon>
        <taxon>Oxymonadida</taxon>
        <taxon>Streblomastigidae</taxon>
        <taxon>Streblomastix</taxon>
    </lineage>
</organism>
<dbReference type="Proteomes" id="UP000324800">
    <property type="component" value="Unassembled WGS sequence"/>
</dbReference>
<evidence type="ECO:0000313" key="3">
    <source>
        <dbReference type="Proteomes" id="UP000324800"/>
    </source>
</evidence>
<dbReference type="AlphaFoldDB" id="A0A5J4SN20"/>
<feature type="signal peptide" evidence="1">
    <location>
        <begin position="1"/>
        <end position="16"/>
    </location>
</feature>
<feature type="non-terminal residue" evidence="2">
    <location>
        <position position="79"/>
    </location>
</feature>
<gene>
    <name evidence="2" type="ORF">EZS28_052045</name>
</gene>
<name>A0A5J4SN20_9EUKA</name>